<geneLocation type="mitochondrion" evidence="2"/>
<dbReference type="EMBL" id="KF736157">
    <property type="protein sequence ID" value="AHC32075.1"/>
    <property type="molecule type" value="Genomic_DNA"/>
</dbReference>
<feature type="transmembrane region" description="Helical" evidence="1">
    <location>
        <begin position="149"/>
        <end position="171"/>
    </location>
</feature>
<dbReference type="SUPFAM" id="SSF103473">
    <property type="entry name" value="MFS general substrate transporter"/>
    <property type="match status" value="1"/>
</dbReference>
<feature type="transmembrane region" description="Helical" evidence="1">
    <location>
        <begin position="43"/>
        <end position="63"/>
    </location>
</feature>
<accession>A0A067YI08</accession>
<feature type="transmembrane region" description="Helical" evidence="1">
    <location>
        <begin position="103"/>
        <end position="123"/>
    </location>
</feature>
<proteinExistence type="predicted"/>
<keyword evidence="2" id="KW-0496">Mitochondrion</keyword>
<evidence type="ECO:0000313" key="2">
    <source>
        <dbReference type="EMBL" id="AHC32075.1"/>
    </source>
</evidence>
<evidence type="ECO:0000256" key="1">
    <source>
        <dbReference type="SAM" id="Phobius"/>
    </source>
</evidence>
<reference evidence="2" key="1">
    <citation type="journal article" date="2014" name="Mitochondrial DNA">
        <title>The mitochondrial genome of the black dwarf honey bee, Apis andreniformis (Hymenoptera: Apidae).</title>
        <authorList>
            <person name="Wang A.R."/>
            <person name="Kim M.J."/>
            <person name="Lee J.Y."/>
            <person name="Choi Y.S."/>
            <person name="Thapa R."/>
            <person name="Kim I."/>
        </authorList>
    </citation>
    <scope>NUCLEOTIDE SEQUENCE</scope>
    <source>
        <strain evidence="2">AD5360</strain>
    </source>
</reference>
<protein>
    <submittedName>
        <fullName evidence="2">NADH dehydrogenase subunit 6</fullName>
    </submittedName>
</protein>
<keyword evidence="1" id="KW-0812">Transmembrane</keyword>
<dbReference type="InterPro" id="IPR036259">
    <property type="entry name" value="MFS_trans_sf"/>
</dbReference>
<feature type="transmembrane region" description="Helical" evidence="1">
    <location>
        <begin position="14"/>
        <end position="36"/>
    </location>
</feature>
<keyword evidence="1" id="KW-0472">Membrane</keyword>
<feature type="transmembrane region" description="Helical" evidence="1">
    <location>
        <begin position="69"/>
        <end position="91"/>
    </location>
</feature>
<name>A0A067YI08_9HYME</name>
<organism evidence="2">
    <name type="scientific">Apis andreniformis</name>
    <dbReference type="NCBI Taxonomy" id="7464"/>
    <lineage>
        <taxon>Eukaryota</taxon>
        <taxon>Metazoa</taxon>
        <taxon>Ecdysozoa</taxon>
        <taxon>Arthropoda</taxon>
        <taxon>Hexapoda</taxon>
        <taxon>Insecta</taxon>
        <taxon>Pterygota</taxon>
        <taxon>Neoptera</taxon>
        <taxon>Endopterygota</taxon>
        <taxon>Hymenoptera</taxon>
        <taxon>Apocrita</taxon>
        <taxon>Aculeata</taxon>
        <taxon>Apoidea</taxon>
        <taxon>Anthophila</taxon>
        <taxon>Apidae</taxon>
        <taxon>Apis</taxon>
    </lineage>
</organism>
<dbReference type="AlphaFoldDB" id="A0A067YI08"/>
<keyword evidence="1" id="KW-1133">Transmembrane helix</keyword>
<sequence>MKYYIYINLTMKMLLIYITKLLFSIIMILLLSIFVNKLHNNPMLLLIYLIFYSIFMSISLYIMDPNDSLLIFMMMIVFISGMLILFSYFVSLMNKPFKFKVKFMSLCLFFMLLICKLLSKYFINNLYSILMEGKNLNFNLSSLYSNPNFILFLLMVFMLIITLILMAKISYTDKKTLRQFKDENKKKKKKKTMKMK</sequence>
<gene>
    <name evidence="2" type="primary">ND6</name>
</gene>